<keyword evidence="5" id="KW-0813">Transport</keyword>
<evidence type="ECO:0000256" key="8">
    <source>
        <dbReference type="ARBA" id="ARBA00039463"/>
    </source>
</evidence>
<dbReference type="GO" id="GO:0005640">
    <property type="term" value="C:nuclear outer membrane"/>
    <property type="evidence" value="ECO:0007669"/>
    <property type="project" value="UniProtKB-SubCell"/>
</dbReference>
<dbReference type="OrthoDB" id="116883at2759"/>
<protein>
    <recommendedName>
        <fullName evidence="8">Ceramide-1-phosphate transfer protein</fullName>
    </recommendedName>
    <alternativeName>
        <fullName evidence="9">Glycolipid transfer protein domain-containing protein 1</fullName>
    </alternativeName>
</protein>
<dbReference type="GO" id="GO:0032691">
    <property type="term" value="P:negative regulation of interleukin-1 beta production"/>
    <property type="evidence" value="ECO:0007669"/>
    <property type="project" value="UniProtKB-ARBA"/>
</dbReference>
<keyword evidence="5" id="KW-0445">Lipid transport</keyword>
<evidence type="ECO:0000256" key="9">
    <source>
        <dbReference type="ARBA" id="ARBA00042989"/>
    </source>
</evidence>
<dbReference type="FunFam" id="1.10.3520.10:FF:000002">
    <property type="entry name" value="Ceramide-1-phosphate transfer protein"/>
    <property type="match status" value="1"/>
</dbReference>
<proteinExistence type="inferred from homology"/>
<evidence type="ECO:0000256" key="5">
    <source>
        <dbReference type="ARBA" id="ARBA00023055"/>
    </source>
</evidence>
<keyword evidence="13" id="KW-1185">Reference proteome</keyword>
<name>A0A8J6JWX6_ELECQ</name>
<dbReference type="InterPro" id="IPR014830">
    <property type="entry name" value="Glycolipid_transfer_prot_dom"/>
</dbReference>
<dbReference type="InterPro" id="IPR036497">
    <property type="entry name" value="GLTP_sf"/>
</dbReference>
<comment type="catalytic activity">
    <reaction evidence="6">
        <text>N-(9Z-octadecenoyl)-sphing-4-enine-1-phosphate(in) = N-(9Z-octadecenoyl)-sphing-4-enine-1-phosphate(out)</text>
        <dbReference type="Rhea" id="RHEA:45688"/>
        <dbReference type="ChEBI" id="CHEBI:85378"/>
    </reaction>
    <physiologicalReaction direction="left-to-right" evidence="6">
        <dbReference type="Rhea" id="RHEA:45689"/>
    </physiologicalReaction>
</comment>
<evidence type="ECO:0000259" key="11">
    <source>
        <dbReference type="Pfam" id="PF08718"/>
    </source>
</evidence>
<evidence type="ECO:0000256" key="7">
    <source>
        <dbReference type="ARBA" id="ARBA00036900"/>
    </source>
</evidence>
<dbReference type="GO" id="GO:1902388">
    <property type="term" value="F:ceramide 1-phosphate transfer activity"/>
    <property type="evidence" value="ECO:0007669"/>
    <property type="project" value="TreeGrafter"/>
</dbReference>
<evidence type="ECO:0000313" key="12">
    <source>
        <dbReference type="EMBL" id="KAG9471427.1"/>
    </source>
</evidence>
<sequence>MDSMGTVFTFISHETISKINILQNYLNGENGRSYQTVRSMIKYELDNGVVNFKELPPNRVPSGCRTLLRIHRALKWLEVFLYNLGTNPGQAKTSDMCAAAYHETLAHHHSWFIRQVAEVAFLALPPVEDMYKVICVRDHAEAKVVLMTTVDTIVKVYNLTQELYTTNHMLDLP</sequence>
<dbReference type="PANTHER" id="PTHR10219:SF19">
    <property type="entry name" value="GLYCOLIPID TRANSFER PROTEIN DOMAIN-CONTAINING PROTEIN 2"/>
    <property type="match status" value="1"/>
</dbReference>
<accession>A0A8J6JWX6</accession>
<dbReference type="Proteomes" id="UP000770717">
    <property type="component" value="Unassembled WGS sequence"/>
</dbReference>
<feature type="domain" description="Glycolipid transfer protein" evidence="11">
    <location>
        <begin position="1"/>
        <end position="135"/>
    </location>
</feature>
<comment type="catalytic activity">
    <reaction evidence="7">
        <text>N-(hexadecanoyl)-sphing-4-enine-1-phosphate(in) = N-(hexadecanoyl)-sphing-4-enine-1-phosphate(out)</text>
        <dbReference type="Rhea" id="RHEA:45680"/>
        <dbReference type="ChEBI" id="CHEBI:72963"/>
    </reaction>
    <physiologicalReaction direction="left-to-right" evidence="7">
        <dbReference type="Rhea" id="RHEA:45681"/>
    </physiologicalReaction>
</comment>
<evidence type="ECO:0000256" key="2">
    <source>
        <dbReference type="ARBA" id="ARBA00004481"/>
    </source>
</evidence>
<reference evidence="12" key="1">
    <citation type="thesis" date="2020" institute="ProQuest LLC" country="789 East Eisenhower Parkway, Ann Arbor, MI, USA">
        <title>Comparative Genomics and Chromosome Evolution.</title>
        <authorList>
            <person name="Mudd A.B."/>
        </authorList>
    </citation>
    <scope>NUCLEOTIDE SEQUENCE</scope>
    <source>
        <strain evidence="12">HN-11 Male</strain>
        <tissue evidence="12">Kidney and liver</tissue>
    </source>
</reference>
<dbReference type="Pfam" id="PF08718">
    <property type="entry name" value="GLTP"/>
    <property type="match status" value="1"/>
</dbReference>
<dbReference type="PANTHER" id="PTHR10219">
    <property type="entry name" value="GLYCOLIPID TRANSFER PROTEIN-RELATED"/>
    <property type="match status" value="1"/>
</dbReference>
<organism evidence="12 13">
    <name type="scientific">Eleutherodactylus coqui</name>
    <name type="common">Puerto Rican coqui</name>
    <dbReference type="NCBI Taxonomy" id="57060"/>
    <lineage>
        <taxon>Eukaryota</taxon>
        <taxon>Metazoa</taxon>
        <taxon>Chordata</taxon>
        <taxon>Craniata</taxon>
        <taxon>Vertebrata</taxon>
        <taxon>Euteleostomi</taxon>
        <taxon>Amphibia</taxon>
        <taxon>Batrachia</taxon>
        <taxon>Anura</taxon>
        <taxon>Neobatrachia</taxon>
        <taxon>Hyloidea</taxon>
        <taxon>Eleutherodactylidae</taxon>
        <taxon>Eleutherodactylinae</taxon>
        <taxon>Eleutherodactylus</taxon>
        <taxon>Eleutherodactylus</taxon>
    </lineage>
</organism>
<dbReference type="GO" id="GO:0005794">
    <property type="term" value="C:Golgi apparatus"/>
    <property type="evidence" value="ECO:0007669"/>
    <property type="project" value="UniProtKB-SubCell"/>
</dbReference>
<gene>
    <name evidence="12" type="ORF">GDO78_014771</name>
</gene>
<comment type="function">
    <text evidence="10">Mediates the intracellular transfer of ceramide-1-phosphate (C1P) between organelle membranes and the cell membrane. Required for normal structure of the Golgi stacks. Can bind phosphoceramides with a variety of aliphatic chains, but has a preference for lipids with saturated C16:0 or monounsaturated C18:1 aliphatic chains, and is inefficient with phosphoceramides containing lignoceryl (C24:0). Plays a role in the regulation of the cellular levels of ceramide-1-phosphate, and thereby contributes to the regulation of phospholipase PLA2G4A activity and the release of arachidonic acid. Has no activity with galactosylceramide, lactosylceramide, sphingomyelin, phosphatidylcholine, phosphatidic acid and ceramide. C1P transfer is stimulated by phosphatidylserine in C1P source vesicles. Regulates autophagy and pyroptosis, but not apoptosis.</text>
</comment>
<evidence type="ECO:0000256" key="3">
    <source>
        <dbReference type="ARBA" id="ARBA00004509"/>
    </source>
</evidence>
<comment type="caution">
    <text evidence="12">The sequence shown here is derived from an EMBL/GenBank/DDBJ whole genome shotgun (WGS) entry which is preliminary data.</text>
</comment>
<dbReference type="SUPFAM" id="SSF110004">
    <property type="entry name" value="Glycolipid transfer protein, GLTP"/>
    <property type="match status" value="1"/>
</dbReference>
<dbReference type="GO" id="GO:0005829">
    <property type="term" value="C:cytosol"/>
    <property type="evidence" value="ECO:0007669"/>
    <property type="project" value="TreeGrafter"/>
</dbReference>
<comment type="similarity">
    <text evidence="4">Belongs to the GLTP family.</text>
</comment>
<evidence type="ECO:0000256" key="4">
    <source>
        <dbReference type="ARBA" id="ARBA00007148"/>
    </source>
</evidence>
<dbReference type="Gene3D" id="1.10.3520.10">
    <property type="entry name" value="Glycolipid transfer protein"/>
    <property type="match status" value="1"/>
</dbReference>
<evidence type="ECO:0000313" key="13">
    <source>
        <dbReference type="Proteomes" id="UP000770717"/>
    </source>
</evidence>
<comment type="subcellular location">
    <subcellularLocation>
        <location evidence="2">Endosome membrane</location>
        <topology evidence="2">Peripheral membrane protein</topology>
    </subcellularLocation>
    <subcellularLocation>
        <location evidence="1">Golgi apparatus</location>
        <location evidence="1">trans-Golgi network membrane</location>
        <topology evidence="1">Peripheral membrane protein</topology>
    </subcellularLocation>
    <subcellularLocation>
        <location evidence="3">Nucleus outer membrane</location>
        <topology evidence="3">Peripheral membrane protein</topology>
    </subcellularLocation>
</comment>
<dbReference type="GO" id="GO:0010008">
    <property type="term" value="C:endosome membrane"/>
    <property type="evidence" value="ECO:0007669"/>
    <property type="project" value="UniProtKB-SubCell"/>
</dbReference>
<dbReference type="GO" id="GO:1902387">
    <property type="term" value="F:ceramide 1-phosphate binding"/>
    <property type="evidence" value="ECO:0007669"/>
    <property type="project" value="TreeGrafter"/>
</dbReference>
<evidence type="ECO:0000256" key="1">
    <source>
        <dbReference type="ARBA" id="ARBA00004150"/>
    </source>
</evidence>
<dbReference type="AlphaFoldDB" id="A0A8J6JWX6"/>
<dbReference type="EMBL" id="WNTK01000144">
    <property type="protein sequence ID" value="KAG9471427.1"/>
    <property type="molecule type" value="Genomic_DNA"/>
</dbReference>
<evidence type="ECO:0000256" key="6">
    <source>
        <dbReference type="ARBA" id="ARBA00036393"/>
    </source>
</evidence>
<evidence type="ECO:0000256" key="10">
    <source>
        <dbReference type="ARBA" id="ARBA00057343"/>
    </source>
</evidence>